<dbReference type="GO" id="GO:0046872">
    <property type="term" value="F:metal ion binding"/>
    <property type="evidence" value="ECO:0007669"/>
    <property type="project" value="UniProtKB-KW"/>
</dbReference>
<keyword evidence="8" id="KW-0031">Aminopeptidase</keyword>
<dbReference type="InterPro" id="IPR000587">
    <property type="entry name" value="Creatinase_N"/>
</dbReference>
<evidence type="ECO:0000313" key="8">
    <source>
        <dbReference type="EMBL" id="PWR01741.1"/>
    </source>
</evidence>
<evidence type="ECO:0000256" key="2">
    <source>
        <dbReference type="ARBA" id="ARBA00022723"/>
    </source>
</evidence>
<sequence>MFQTFDAPTRPDAGPPRLAALRAEMARVGVNGFLVPRADAHQGEYVADCDARLAWLTGFTGSAGFCAVLPDRAGLFVDGRYRVQARAQTDALAFDIVPWPDTRLAAWLREAASDDAVIAFDPWLHTVTEIEGLRKDLAGSGITLLEQANLVDAVWPDRPAPPVAAARAQPDALAGRAASAKRADLAAALSEAGHDAAVLTQPDSIAWLLNIRGGDIPRIPIVQAFALLHADGRVDLFTDPAKLNGLAAHLGPEVTVQPAAAFSPALRAQTGTVRLDRDSAPLAVQMDLAQGTATPVAGRDPCLLPKACKTAAELAGADAAHLRDGAAMVEFLCWLDRRTANLPDETLTEIDCVRALEGFRAATGCLRDIAFDTIAGTGPHGAIVHYRVTEGTNRAVAPGDLLLIDSGGQYDDGTTDITRTIAVGDVGSEARAAFTRVLKGMIAVSRARFPDGVAGRDLDALARFPLWLAGQDYDHGTGHGVGSFLSVHEGPQRISRAGAEPLRPGMIVSNEPGYYREDAFGIRIENLVAVEPAPALPGGDPARKMLCLRTLTHVPIDRRALDVGTLDSAETAWLDAYHAETRRRLEGLVSPAARDWLVAATAPLGTGPTRAAPT</sequence>
<reference evidence="8 9" key="1">
    <citation type="submission" date="2018-05" db="EMBL/GenBank/DDBJ databases">
        <title>Rhodobacteraceae gen. nov., sp. nov. isolated from sea water.</title>
        <authorList>
            <person name="Ren Y."/>
        </authorList>
    </citation>
    <scope>NUCLEOTIDE SEQUENCE [LARGE SCALE GENOMIC DNA]</scope>
    <source>
        <strain evidence="8 9">TG-679</strain>
    </source>
</reference>
<dbReference type="OrthoDB" id="9806388at2"/>
<keyword evidence="8" id="KW-0645">Protease</keyword>
<name>A0A2V2LD77_9RHOB</name>
<dbReference type="Pfam" id="PF00557">
    <property type="entry name" value="Peptidase_M24"/>
    <property type="match status" value="1"/>
</dbReference>
<dbReference type="PANTHER" id="PTHR43763">
    <property type="entry name" value="XAA-PRO AMINOPEPTIDASE 1"/>
    <property type="match status" value="1"/>
</dbReference>
<evidence type="ECO:0000259" key="6">
    <source>
        <dbReference type="Pfam" id="PF01321"/>
    </source>
</evidence>
<evidence type="ECO:0000313" key="9">
    <source>
        <dbReference type="Proteomes" id="UP000245680"/>
    </source>
</evidence>
<evidence type="ECO:0000256" key="4">
    <source>
        <dbReference type="ARBA" id="ARBA00023211"/>
    </source>
</evidence>
<keyword evidence="9" id="KW-1185">Reference proteome</keyword>
<dbReference type="InterPro" id="IPR029149">
    <property type="entry name" value="Creatin/AminoP/Spt16_N"/>
</dbReference>
<proteinExistence type="inferred from homology"/>
<dbReference type="Gene3D" id="3.90.230.10">
    <property type="entry name" value="Creatinase/methionine aminopeptidase superfamily"/>
    <property type="match status" value="1"/>
</dbReference>
<dbReference type="InterPro" id="IPR032416">
    <property type="entry name" value="Peptidase_M24_C"/>
</dbReference>
<dbReference type="InterPro" id="IPR050422">
    <property type="entry name" value="X-Pro_aminopeptidase_P"/>
</dbReference>
<comment type="caution">
    <text evidence="8">The sequence shown here is derived from an EMBL/GenBank/DDBJ whole genome shotgun (WGS) entry which is preliminary data.</text>
</comment>
<feature type="domain" description="Peptidase M24" evidence="5">
    <location>
        <begin position="319"/>
        <end position="531"/>
    </location>
</feature>
<dbReference type="RefSeq" id="WP_109812783.1">
    <property type="nucleotide sequence ID" value="NZ_QGKU01000048.1"/>
</dbReference>
<dbReference type="AlphaFoldDB" id="A0A2V2LD77"/>
<dbReference type="SUPFAM" id="SSF55920">
    <property type="entry name" value="Creatinase/aminopeptidase"/>
    <property type="match status" value="1"/>
</dbReference>
<dbReference type="EMBL" id="QGKU01000048">
    <property type="protein sequence ID" value="PWR01741.1"/>
    <property type="molecule type" value="Genomic_DNA"/>
</dbReference>
<dbReference type="CDD" id="cd01085">
    <property type="entry name" value="APP"/>
    <property type="match status" value="1"/>
</dbReference>
<evidence type="ECO:0000256" key="1">
    <source>
        <dbReference type="ARBA" id="ARBA00008766"/>
    </source>
</evidence>
<dbReference type="Pfam" id="PF01321">
    <property type="entry name" value="Creatinase_N"/>
    <property type="match status" value="1"/>
</dbReference>
<dbReference type="InterPro" id="IPR036005">
    <property type="entry name" value="Creatinase/aminopeptidase-like"/>
</dbReference>
<dbReference type="Gene3D" id="3.40.350.10">
    <property type="entry name" value="Creatinase/prolidase N-terminal domain"/>
    <property type="match status" value="2"/>
</dbReference>
<feature type="domain" description="Creatinase N-terminal" evidence="6">
    <location>
        <begin position="17"/>
        <end position="152"/>
    </location>
</feature>
<dbReference type="GO" id="GO:0070006">
    <property type="term" value="F:metalloaminopeptidase activity"/>
    <property type="evidence" value="ECO:0007669"/>
    <property type="project" value="InterPro"/>
</dbReference>
<feature type="domain" description="Peptidase M24 C-terminal" evidence="7">
    <location>
        <begin position="544"/>
        <end position="604"/>
    </location>
</feature>
<dbReference type="Pfam" id="PF16188">
    <property type="entry name" value="Peptidase_M24_C"/>
    <property type="match status" value="1"/>
</dbReference>
<evidence type="ECO:0000256" key="3">
    <source>
        <dbReference type="ARBA" id="ARBA00022801"/>
    </source>
</evidence>
<dbReference type="GO" id="GO:0005737">
    <property type="term" value="C:cytoplasm"/>
    <property type="evidence" value="ECO:0007669"/>
    <property type="project" value="UniProtKB-ARBA"/>
</dbReference>
<evidence type="ECO:0000259" key="7">
    <source>
        <dbReference type="Pfam" id="PF16188"/>
    </source>
</evidence>
<dbReference type="SUPFAM" id="SSF53092">
    <property type="entry name" value="Creatinase/prolidase N-terminal domain"/>
    <property type="match status" value="1"/>
</dbReference>
<dbReference type="Proteomes" id="UP000245680">
    <property type="component" value="Unassembled WGS sequence"/>
</dbReference>
<evidence type="ECO:0000259" key="5">
    <source>
        <dbReference type="Pfam" id="PF00557"/>
    </source>
</evidence>
<dbReference type="FunFam" id="3.90.230.10:FF:000007">
    <property type="entry name" value="Xaa-Pro aminopeptidase P"/>
    <property type="match status" value="1"/>
</dbReference>
<dbReference type="InterPro" id="IPR000994">
    <property type="entry name" value="Pept_M24"/>
</dbReference>
<dbReference type="InterPro" id="IPR033740">
    <property type="entry name" value="Pept_M24B"/>
</dbReference>
<gene>
    <name evidence="8" type="ORF">DKT77_16660</name>
</gene>
<accession>A0A2V2LD77</accession>
<keyword evidence="3" id="KW-0378">Hydrolase</keyword>
<dbReference type="PANTHER" id="PTHR43763:SF6">
    <property type="entry name" value="XAA-PRO AMINOPEPTIDASE 1"/>
    <property type="match status" value="1"/>
</dbReference>
<organism evidence="8 9">
    <name type="scientific">Meridianimarinicoccus roseus</name>
    <dbReference type="NCBI Taxonomy" id="2072018"/>
    <lineage>
        <taxon>Bacteria</taxon>
        <taxon>Pseudomonadati</taxon>
        <taxon>Pseudomonadota</taxon>
        <taxon>Alphaproteobacteria</taxon>
        <taxon>Rhodobacterales</taxon>
        <taxon>Paracoccaceae</taxon>
        <taxon>Meridianimarinicoccus</taxon>
    </lineage>
</organism>
<comment type="similarity">
    <text evidence="1">Belongs to the peptidase M24B family.</text>
</comment>
<protein>
    <submittedName>
        <fullName evidence="8">X-Pro aminopeptidase</fullName>
    </submittedName>
</protein>
<dbReference type="Pfam" id="PF16189">
    <property type="entry name" value="Creatinase_N_2"/>
    <property type="match status" value="1"/>
</dbReference>
<keyword evidence="4" id="KW-0464">Manganese</keyword>
<keyword evidence="2" id="KW-0479">Metal-binding</keyword>